<dbReference type="EMBL" id="JAGSXH010000001">
    <property type="protein sequence ID" value="MBS2961489.1"/>
    <property type="molecule type" value="Genomic_DNA"/>
</dbReference>
<evidence type="ECO:0000313" key="1">
    <source>
        <dbReference type="EMBL" id="MBS2961489.1"/>
    </source>
</evidence>
<dbReference type="Proteomes" id="UP000677913">
    <property type="component" value="Unassembled WGS sequence"/>
</dbReference>
<comment type="caution">
    <text evidence="1">The sequence shown here is derived from an EMBL/GenBank/DDBJ whole genome shotgun (WGS) entry which is preliminary data.</text>
</comment>
<accession>A0A8J7WL35</accession>
<dbReference type="RefSeq" id="WP_211463219.1">
    <property type="nucleotide sequence ID" value="NZ_JAGSXH010000001.1"/>
</dbReference>
<reference evidence="1" key="1">
    <citation type="submission" date="2021-04" db="EMBL/GenBank/DDBJ databases">
        <title>Genome based classification of Actinospica acidithermotolerans sp. nov., an actinobacterium isolated from an Indonesian hot spring.</title>
        <authorList>
            <person name="Kusuma A.B."/>
            <person name="Putra K.E."/>
            <person name="Nafisah S."/>
            <person name="Loh J."/>
            <person name="Nouioui I."/>
            <person name="Goodfellow M."/>
        </authorList>
    </citation>
    <scope>NUCLEOTIDE SEQUENCE</scope>
    <source>
        <strain evidence="1">DSM 45618</strain>
    </source>
</reference>
<organism evidence="1 2">
    <name type="scientific">Actinocrinis puniceicyclus</name>
    <dbReference type="NCBI Taxonomy" id="977794"/>
    <lineage>
        <taxon>Bacteria</taxon>
        <taxon>Bacillati</taxon>
        <taxon>Actinomycetota</taxon>
        <taxon>Actinomycetes</taxon>
        <taxon>Catenulisporales</taxon>
        <taxon>Actinospicaceae</taxon>
        <taxon>Actinocrinis</taxon>
    </lineage>
</organism>
<protein>
    <submittedName>
        <fullName evidence="1">Uncharacterized protein</fullName>
    </submittedName>
</protein>
<sequence length="221" mass="24602">MTEFSFDCTGIAAQQYSAAPALDILLRISETTGARIDAVALRCQVRIEPTRRRYGRDEAARLYDLFGDAARWPDTLKPLQVATLTAVVPGFRGATDTVLPLPCNYDLDVACAKYFHALDDGEIPLLLLFSGTVFRTDTAAGQDGRIQVEQVPWSKECAYRLPVKIWREAIDRHFPAGGWIRAGRETLDALQRFKSAQALTTWDATLEALLRRAGERADDRA</sequence>
<name>A0A8J7WL35_9ACTN</name>
<keyword evidence="2" id="KW-1185">Reference proteome</keyword>
<proteinExistence type="predicted"/>
<dbReference type="InterPro" id="IPR045730">
    <property type="entry name" value="DUF6084"/>
</dbReference>
<dbReference type="Pfam" id="PF19562">
    <property type="entry name" value="DUF6084"/>
    <property type="match status" value="1"/>
</dbReference>
<gene>
    <name evidence="1" type="ORF">KGA66_00425</name>
</gene>
<dbReference type="AlphaFoldDB" id="A0A8J7WL35"/>
<evidence type="ECO:0000313" key="2">
    <source>
        <dbReference type="Proteomes" id="UP000677913"/>
    </source>
</evidence>